<evidence type="ECO:0000256" key="2">
    <source>
        <dbReference type="ARBA" id="ARBA00004502"/>
    </source>
</evidence>
<feature type="transmembrane region" description="Helical" evidence="9">
    <location>
        <begin position="127"/>
        <end position="160"/>
    </location>
</feature>
<protein>
    <recommendedName>
        <fullName evidence="12">Promethin</fullName>
    </recommendedName>
</protein>
<keyword evidence="11" id="KW-1185">Reference proteome</keyword>
<evidence type="ECO:0000313" key="10">
    <source>
        <dbReference type="EMBL" id="CAJ0943954.1"/>
    </source>
</evidence>
<evidence type="ECO:0000256" key="7">
    <source>
        <dbReference type="ARBA" id="ARBA00022989"/>
    </source>
</evidence>
<evidence type="ECO:0000256" key="3">
    <source>
        <dbReference type="ARBA" id="ARBA00007618"/>
    </source>
</evidence>
<evidence type="ECO:0000256" key="4">
    <source>
        <dbReference type="ARBA" id="ARBA00022677"/>
    </source>
</evidence>
<dbReference type="PANTHER" id="PTHR14275:SF0">
    <property type="entry name" value="LIPID DROPLET ASSEMBLY FACTOR 1"/>
    <property type="match status" value="1"/>
</dbReference>
<keyword evidence="6" id="KW-0256">Endoplasmic reticulum</keyword>
<evidence type="ECO:0000256" key="6">
    <source>
        <dbReference type="ARBA" id="ARBA00022824"/>
    </source>
</evidence>
<dbReference type="Pfam" id="PF16015">
    <property type="entry name" value="Promethin"/>
    <property type="match status" value="1"/>
</dbReference>
<keyword evidence="8 9" id="KW-0472">Membrane</keyword>
<evidence type="ECO:0000256" key="1">
    <source>
        <dbReference type="ARBA" id="ARBA00004477"/>
    </source>
</evidence>
<evidence type="ECO:0000256" key="9">
    <source>
        <dbReference type="SAM" id="Phobius"/>
    </source>
</evidence>
<comment type="caution">
    <text evidence="10">The sequence shown here is derived from an EMBL/GenBank/DDBJ whole genome shotgun (WGS) entry which is preliminary data.</text>
</comment>
<sequence length="209" mass="22479">MHRWERKMAAGTSGSADNGGVTPECVTAQLTYYYSSSYYSSSYYYYYAFQALSESLTGNCRFTDIAAIRNWQEIGMASPETTCGERMNELQKQINSVMGTINNNSKVAAFMNSPVGQYLDERPFLSLSLLVFIALSAVPVGLFLTVIAGTAVTACLGVIILEGIVVAVGGVTLLCVLCGLVILSFGVSGVLSVCYLAVSSTINYMHTSR</sequence>
<evidence type="ECO:0008006" key="12">
    <source>
        <dbReference type="Google" id="ProtNLM"/>
    </source>
</evidence>
<feature type="transmembrane region" description="Helical" evidence="9">
    <location>
        <begin position="166"/>
        <end position="198"/>
    </location>
</feature>
<dbReference type="PANTHER" id="PTHR14275">
    <property type="entry name" value="PROMETHIN"/>
    <property type="match status" value="1"/>
</dbReference>
<dbReference type="EMBL" id="CAUEEQ010021913">
    <property type="protein sequence ID" value="CAJ0943954.1"/>
    <property type="molecule type" value="Genomic_DNA"/>
</dbReference>
<dbReference type="Proteomes" id="UP001176940">
    <property type="component" value="Unassembled WGS sequence"/>
</dbReference>
<comment type="subcellular location">
    <subcellularLocation>
        <location evidence="1">Endoplasmic reticulum membrane</location>
        <topology evidence="1">Multi-pass membrane protein</topology>
    </subcellularLocation>
    <subcellularLocation>
        <location evidence="2">Lipid droplet</location>
    </subcellularLocation>
</comment>
<keyword evidence="7 9" id="KW-1133">Transmembrane helix</keyword>
<gene>
    <name evidence="10" type="ORF">RIMI_LOCUS10209239</name>
</gene>
<proteinExistence type="inferred from homology"/>
<evidence type="ECO:0000256" key="8">
    <source>
        <dbReference type="ARBA" id="ARBA00023136"/>
    </source>
</evidence>
<organism evidence="10 11">
    <name type="scientific">Ranitomeya imitator</name>
    <name type="common">mimic poison frog</name>
    <dbReference type="NCBI Taxonomy" id="111125"/>
    <lineage>
        <taxon>Eukaryota</taxon>
        <taxon>Metazoa</taxon>
        <taxon>Chordata</taxon>
        <taxon>Craniata</taxon>
        <taxon>Vertebrata</taxon>
        <taxon>Euteleostomi</taxon>
        <taxon>Amphibia</taxon>
        <taxon>Batrachia</taxon>
        <taxon>Anura</taxon>
        <taxon>Neobatrachia</taxon>
        <taxon>Hyloidea</taxon>
        <taxon>Dendrobatidae</taxon>
        <taxon>Dendrobatinae</taxon>
        <taxon>Ranitomeya</taxon>
    </lineage>
</organism>
<keyword evidence="4" id="KW-0551">Lipid droplet</keyword>
<keyword evidence="5 9" id="KW-0812">Transmembrane</keyword>
<dbReference type="InterPro" id="IPR029709">
    <property type="entry name" value="LDAF1"/>
</dbReference>
<reference evidence="10" key="1">
    <citation type="submission" date="2023-07" db="EMBL/GenBank/DDBJ databases">
        <authorList>
            <person name="Stuckert A."/>
        </authorList>
    </citation>
    <scope>NUCLEOTIDE SEQUENCE</scope>
</reference>
<name>A0ABN9LK56_9NEOB</name>
<comment type="similarity">
    <text evidence="3">Belongs to the LDAF1 family.</text>
</comment>
<accession>A0ABN9LK56</accession>
<evidence type="ECO:0000256" key="5">
    <source>
        <dbReference type="ARBA" id="ARBA00022692"/>
    </source>
</evidence>
<evidence type="ECO:0000313" key="11">
    <source>
        <dbReference type="Proteomes" id="UP001176940"/>
    </source>
</evidence>